<protein>
    <submittedName>
        <fullName evidence="2">Uncharacterized protein</fullName>
    </submittedName>
</protein>
<dbReference type="HOGENOM" id="CLU_3425297_0_0_1"/>
<keyword evidence="3" id="KW-1185">Reference proteome</keyword>
<evidence type="ECO:0000313" key="2">
    <source>
        <dbReference type="EnsemblMetazoa" id="tetur41g00360.1"/>
    </source>
</evidence>
<evidence type="ECO:0000256" key="1">
    <source>
        <dbReference type="SAM" id="MobiDB-lite"/>
    </source>
</evidence>
<dbReference type="AlphaFoldDB" id="T1L4W5"/>
<evidence type="ECO:0000313" key="3">
    <source>
        <dbReference type="Proteomes" id="UP000015104"/>
    </source>
</evidence>
<dbReference type="EnsemblMetazoa" id="tetur41g00360.1">
    <property type="protein sequence ID" value="tetur41g00360.1"/>
    <property type="gene ID" value="tetur41g00360"/>
</dbReference>
<accession>T1L4W5</accession>
<dbReference type="EMBL" id="CAEY01001178">
    <property type="status" value="NOT_ANNOTATED_CDS"/>
    <property type="molecule type" value="Genomic_DNA"/>
</dbReference>
<organism evidence="2 3">
    <name type="scientific">Tetranychus urticae</name>
    <name type="common">Two-spotted spider mite</name>
    <dbReference type="NCBI Taxonomy" id="32264"/>
    <lineage>
        <taxon>Eukaryota</taxon>
        <taxon>Metazoa</taxon>
        <taxon>Ecdysozoa</taxon>
        <taxon>Arthropoda</taxon>
        <taxon>Chelicerata</taxon>
        <taxon>Arachnida</taxon>
        <taxon>Acari</taxon>
        <taxon>Acariformes</taxon>
        <taxon>Trombidiformes</taxon>
        <taxon>Prostigmata</taxon>
        <taxon>Eleutherengona</taxon>
        <taxon>Raphignathae</taxon>
        <taxon>Tetranychoidea</taxon>
        <taxon>Tetranychidae</taxon>
        <taxon>Tetranychus</taxon>
    </lineage>
</organism>
<name>T1L4W5_TETUR</name>
<proteinExistence type="predicted"/>
<reference evidence="3" key="1">
    <citation type="submission" date="2011-08" db="EMBL/GenBank/DDBJ databases">
        <authorList>
            <person name="Rombauts S."/>
        </authorList>
    </citation>
    <scope>NUCLEOTIDE SEQUENCE</scope>
    <source>
        <strain evidence="3">London</strain>
    </source>
</reference>
<reference evidence="2" key="2">
    <citation type="submission" date="2015-06" db="UniProtKB">
        <authorList>
            <consortium name="EnsemblMetazoa"/>
        </authorList>
    </citation>
    <scope>IDENTIFICATION</scope>
</reference>
<dbReference type="Proteomes" id="UP000015104">
    <property type="component" value="Unassembled WGS sequence"/>
</dbReference>
<sequence>MYPTQRIYQEGLESNDDLQLGI</sequence>
<feature type="region of interest" description="Disordered" evidence="1">
    <location>
        <begin position="1"/>
        <end position="22"/>
    </location>
</feature>